<evidence type="ECO:0000313" key="2">
    <source>
        <dbReference type="EMBL" id="NFV80619.1"/>
    </source>
</evidence>
<proteinExistence type="predicted"/>
<dbReference type="PROSITE" id="PS51318">
    <property type="entry name" value="TAT"/>
    <property type="match status" value="1"/>
</dbReference>
<protein>
    <submittedName>
        <fullName evidence="2">DUF192 domain-containing protein</fullName>
    </submittedName>
</protein>
<evidence type="ECO:0000256" key="1">
    <source>
        <dbReference type="SAM" id="SignalP"/>
    </source>
</evidence>
<dbReference type="InterPro" id="IPR006311">
    <property type="entry name" value="TAT_signal"/>
</dbReference>
<dbReference type="Pfam" id="PF02643">
    <property type="entry name" value="DUF192"/>
    <property type="match status" value="1"/>
</dbReference>
<organism evidence="2 3">
    <name type="scientific">Magnetospirillum aberrantis SpK</name>
    <dbReference type="NCBI Taxonomy" id="908842"/>
    <lineage>
        <taxon>Bacteria</taxon>
        <taxon>Pseudomonadati</taxon>
        <taxon>Pseudomonadota</taxon>
        <taxon>Alphaproteobacteria</taxon>
        <taxon>Rhodospirillales</taxon>
        <taxon>Rhodospirillaceae</taxon>
        <taxon>Magnetospirillum</taxon>
    </lineage>
</organism>
<dbReference type="AlphaFoldDB" id="A0A7C9QUR4"/>
<reference evidence="2 3" key="1">
    <citation type="submission" date="2020-02" db="EMBL/GenBank/DDBJ databases">
        <authorList>
            <person name="Dziuba M."/>
            <person name="Kuznetsov B."/>
            <person name="Mardanov A."/>
            <person name="Ravin N."/>
            <person name="Grouzdev D."/>
        </authorList>
    </citation>
    <scope>NUCLEOTIDE SEQUENCE [LARGE SCALE GENOMIC DNA]</scope>
    <source>
        <strain evidence="2 3">SpK</strain>
    </source>
</reference>
<comment type="caution">
    <text evidence="2">The sequence shown here is derived from an EMBL/GenBank/DDBJ whole genome shotgun (WGS) entry which is preliminary data.</text>
</comment>
<accession>A0A7C9QUR4</accession>
<dbReference type="RefSeq" id="WP_163679161.1">
    <property type="nucleotide sequence ID" value="NZ_JAAIYP010000037.1"/>
</dbReference>
<keyword evidence="1" id="KW-0732">Signal</keyword>
<feature type="chain" id="PRO_5029013943" evidence="1">
    <location>
        <begin position="26"/>
        <end position="159"/>
    </location>
</feature>
<name>A0A7C9QUR4_9PROT</name>
<keyword evidence="3" id="KW-1185">Reference proteome</keyword>
<sequence length="159" mass="17182">MSSRRRVMAVLVGAGLMLASAVASAQALVAFPRSDVEVVTADGRHHRFTVEVATTPEQLAQGLMYRRKMAADAGMLFDFRMERPVSMWMRNTLMPLDMLFIAKDGKVVGFKERAVPGSEEIISAPGMIRAVLELNGGTVARLGLATGDRVVHPIFAAAP</sequence>
<dbReference type="InterPro" id="IPR003795">
    <property type="entry name" value="DUF192"/>
</dbReference>
<dbReference type="InterPro" id="IPR038695">
    <property type="entry name" value="Saro_0823-like_sf"/>
</dbReference>
<feature type="signal peptide" evidence="1">
    <location>
        <begin position="1"/>
        <end position="25"/>
    </location>
</feature>
<dbReference type="PANTHER" id="PTHR37953:SF1">
    <property type="entry name" value="UPF0127 PROTEIN MJ1496"/>
    <property type="match status" value="1"/>
</dbReference>
<evidence type="ECO:0000313" key="3">
    <source>
        <dbReference type="Proteomes" id="UP000480684"/>
    </source>
</evidence>
<dbReference type="EMBL" id="JAAIYP010000037">
    <property type="protein sequence ID" value="NFV80619.1"/>
    <property type="molecule type" value="Genomic_DNA"/>
</dbReference>
<dbReference type="Gene3D" id="2.60.120.1140">
    <property type="entry name" value="Protein of unknown function DUF192"/>
    <property type="match status" value="1"/>
</dbReference>
<dbReference type="Proteomes" id="UP000480684">
    <property type="component" value="Unassembled WGS sequence"/>
</dbReference>
<dbReference type="PANTHER" id="PTHR37953">
    <property type="entry name" value="UPF0127 PROTEIN MJ1496"/>
    <property type="match status" value="1"/>
</dbReference>
<gene>
    <name evidence="2" type="ORF">G4223_10910</name>
</gene>